<reference evidence="2" key="1">
    <citation type="journal article" date="2014" name="Proc. Natl. Acad. Sci. U.S.A.">
        <title>Extensive sampling of basidiomycete genomes demonstrates inadequacy of the white-rot/brown-rot paradigm for wood decay fungi.</title>
        <authorList>
            <person name="Riley R."/>
            <person name="Salamov A.A."/>
            <person name="Brown D.W."/>
            <person name="Nagy L.G."/>
            <person name="Floudas D."/>
            <person name="Held B.W."/>
            <person name="Levasseur A."/>
            <person name="Lombard V."/>
            <person name="Morin E."/>
            <person name="Otillar R."/>
            <person name="Lindquist E.A."/>
            <person name="Sun H."/>
            <person name="LaButti K.M."/>
            <person name="Schmutz J."/>
            <person name="Jabbour D."/>
            <person name="Luo H."/>
            <person name="Baker S.E."/>
            <person name="Pisabarro A.G."/>
            <person name="Walton J.D."/>
            <person name="Blanchette R.A."/>
            <person name="Henrissat B."/>
            <person name="Martin F."/>
            <person name="Cullen D."/>
            <person name="Hibbett D.S."/>
            <person name="Grigoriev I.V."/>
        </authorList>
    </citation>
    <scope>NUCLEOTIDE SEQUENCE [LARGE SCALE GENOMIC DNA]</scope>
    <source>
        <strain evidence="2">CBS 339.88</strain>
    </source>
</reference>
<evidence type="ECO:0000313" key="1">
    <source>
        <dbReference type="EMBL" id="KDR72184.1"/>
    </source>
</evidence>
<accession>A0A067SWW3</accession>
<sequence length="87" mass="9940">MWALVRCPPLQHVRATPTREIRLRHRRRLGSPRLLFVWSTGTPFVEQRNEVTRTAETTGIVETAVRVSTDSLRPGTFPFALRASTLL</sequence>
<keyword evidence="2" id="KW-1185">Reference proteome</keyword>
<gene>
    <name evidence="1" type="ORF">GALMADRAFT_765792</name>
</gene>
<dbReference type="Proteomes" id="UP000027222">
    <property type="component" value="Unassembled WGS sequence"/>
</dbReference>
<dbReference type="AlphaFoldDB" id="A0A067SWW3"/>
<evidence type="ECO:0000313" key="2">
    <source>
        <dbReference type="Proteomes" id="UP000027222"/>
    </source>
</evidence>
<name>A0A067SWW3_GALM3</name>
<organism evidence="1 2">
    <name type="scientific">Galerina marginata (strain CBS 339.88)</name>
    <dbReference type="NCBI Taxonomy" id="685588"/>
    <lineage>
        <taxon>Eukaryota</taxon>
        <taxon>Fungi</taxon>
        <taxon>Dikarya</taxon>
        <taxon>Basidiomycota</taxon>
        <taxon>Agaricomycotina</taxon>
        <taxon>Agaricomycetes</taxon>
        <taxon>Agaricomycetidae</taxon>
        <taxon>Agaricales</taxon>
        <taxon>Agaricineae</taxon>
        <taxon>Strophariaceae</taxon>
        <taxon>Galerina</taxon>
    </lineage>
</organism>
<dbReference type="EMBL" id="KL142389">
    <property type="protein sequence ID" value="KDR72184.1"/>
    <property type="molecule type" value="Genomic_DNA"/>
</dbReference>
<protein>
    <submittedName>
        <fullName evidence="1">Uncharacterized protein</fullName>
    </submittedName>
</protein>
<dbReference type="HOGENOM" id="CLU_2483522_0_0_1"/>
<proteinExistence type="predicted"/>